<name>A0ABD2BHZ0_VESMC</name>
<proteinExistence type="predicted"/>
<organism evidence="1 2">
    <name type="scientific">Vespula maculifrons</name>
    <name type="common">Eastern yellow jacket</name>
    <name type="synonym">Wasp</name>
    <dbReference type="NCBI Taxonomy" id="7453"/>
    <lineage>
        <taxon>Eukaryota</taxon>
        <taxon>Metazoa</taxon>
        <taxon>Ecdysozoa</taxon>
        <taxon>Arthropoda</taxon>
        <taxon>Hexapoda</taxon>
        <taxon>Insecta</taxon>
        <taxon>Pterygota</taxon>
        <taxon>Neoptera</taxon>
        <taxon>Endopterygota</taxon>
        <taxon>Hymenoptera</taxon>
        <taxon>Apocrita</taxon>
        <taxon>Aculeata</taxon>
        <taxon>Vespoidea</taxon>
        <taxon>Vespidae</taxon>
        <taxon>Vespinae</taxon>
        <taxon>Vespula</taxon>
    </lineage>
</organism>
<comment type="caution">
    <text evidence="1">The sequence shown here is derived from an EMBL/GenBank/DDBJ whole genome shotgun (WGS) entry which is preliminary data.</text>
</comment>
<dbReference type="Proteomes" id="UP001607303">
    <property type="component" value="Unassembled WGS sequence"/>
</dbReference>
<dbReference type="AlphaFoldDB" id="A0ABD2BHZ0"/>
<accession>A0ABD2BHZ0</accession>
<keyword evidence="2" id="KW-1185">Reference proteome</keyword>
<reference evidence="1 2" key="1">
    <citation type="journal article" date="2024" name="Ann. Entomol. Soc. Am.">
        <title>Genomic analyses of the southern and eastern yellowjacket wasps (Hymenoptera: Vespidae) reveal evolutionary signatures of social life.</title>
        <authorList>
            <person name="Catto M.A."/>
            <person name="Caine P.B."/>
            <person name="Orr S.E."/>
            <person name="Hunt B.G."/>
            <person name="Goodisman M.A.D."/>
        </authorList>
    </citation>
    <scope>NUCLEOTIDE SEQUENCE [LARGE SCALE GENOMIC DNA]</scope>
    <source>
        <strain evidence="1">232</strain>
        <tissue evidence="1">Head and thorax</tissue>
    </source>
</reference>
<evidence type="ECO:0000313" key="1">
    <source>
        <dbReference type="EMBL" id="KAL2732376.1"/>
    </source>
</evidence>
<evidence type="ECO:0000313" key="2">
    <source>
        <dbReference type="Proteomes" id="UP001607303"/>
    </source>
</evidence>
<sequence length="76" mass="9269">MTKCSKYNEAYIIIQLKKKKELNFDKYKSQDKLLLKKRKDRSICYTGNRNCLFMIGKFLYNQVIDLTFHTKSFYIR</sequence>
<protein>
    <submittedName>
        <fullName evidence="1">Uncharacterized protein</fullName>
    </submittedName>
</protein>
<dbReference type="EMBL" id="JAYRBN010000075">
    <property type="protein sequence ID" value="KAL2732376.1"/>
    <property type="molecule type" value="Genomic_DNA"/>
</dbReference>
<gene>
    <name evidence="1" type="ORF">V1477_014617</name>
</gene>